<comment type="caution">
    <text evidence="2">The sequence shown here is derived from an EMBL/GenBank/DDBJ whole genome shotgun (WGS) entry which is preliminary data.</text>
</comment>
<comment type="similarity">
    <text evidence="1">Belongs to the CFAP97 family.</text>
</comment>
<dbReference type="Proteomes" id="UP001153269">
    <property type="component" value="Unassembled WGS sequence"/>
</dbReference>
<accession>A0A9N7VEK6</accession>
<dbReference type="InterPro" id="IPR038792">
    <property type="entry name" value="CFAP97D1/2"/>
</dbReference>
<dbReference type="PANTHER" id="PTHR33768:SF7">
    <property type="entry name" value="CFAP97 DOMAIN CONTAINING 2"/>
    <property type="match status" value="1"/>
</dbReference>
<evidence type="ECO:0000256" key="1">
    <source>
        <dbReference type="ARBA" id="ARBA00008315"/>
    </source>
</evidence>
<dbReference type="EMBL" id="CADEAL010003962">
    <property type="protein sequence ID" value="CAB1448010.1"/>
    <property type="molecule type" value="Genomic_DNA"/>
</dbReference>
<dbReference type="InterPro" id="IPR029488">
    <property type="entry name" value="Hmw/CFAP97"/>
</dbReference>
<evidence type="ECO:0000313" key="2">
    <source>
        <dbReference type="EMBL" id="CAB1448010.1"/>
    </source>
</evidence>
<sequence length="238" mass="28275">MRRRTFQFRRLCTSRSSNAVRRQLPFKQTNNMDNSDEPEDLLDGKIVFQKNKDRTFSKTKGKPPVVKTKMQHLAHPSPFPTGSQFLQQKFDKASYDLHKQKVKSAEKTINTTPPKTYSHLDLKLKKQKLEEKRTLRIQQENTMLMERISHIMRTTGGVDNRNHYDTKSLGKEKRQLESLRITEENQMILFRLSQCRPHYNVMSWHDDWLKTLKLMDSIAHYPRGRAKLQKVIEYNPYI</sequence>
<protein>
    <submittedName>
        <fullName evidence="2">Uncharacterized protein</fullName>
    </submittedName>
</protein>
<reference evidence="2" key="1">
    <citation type="submission" date="2020-03" db="EMBL/GenBank/DDBJ databases">
        <authorList>
            <person name="Weist P."/>
        </authorList>
    </citation>
    <scope>NUCLEOTIDE SEQUENCE</scope>
</reference>
<dbReference type="Pfam" id="PF13879">
    <property type="entry name" value="Hmw_CFAP97"/>
    <property type="match status" value="1"/>
</dbReference>
<dbReference type="AlphaFoldDB" id="A0A9N7VEK6"/>
<gene>
    <name evidence="2" type="ORF">PLEPLA_LOCUS35674</name>
</gene>
<evidence type="ECO:0000313" key="3">
    <source>
        <dbReference type="Proteomes" id="UP001153269"/>
    </source>
</evidence>
<proteinExistence type="inferred from homology"/>
<name>A0A9N7VEK6_PLEPL</name>
<dbReference type="PANTHER" id="PTHR33768">
    <property type="entry name" value="MIP11318P"/>
    <property type="match status" value="1"/>
</dbReference>
<organism evidence="2 3">
    <name type="scientific">Pleuronectes platessa</name>
    <name type="common">European plaice</name>
    <dbReference type="NCBI Taxonomy" id="8262"/>
    <lineage>
        <taxon>Eukaryota</taxon>
        <taxon>Metazoa</taxon>
        <taxon>Chordata</taxon>
        <taxon>Craniata</taxon>
        <taxon>Vertebrata</taxon>
        <taxon>Euteleostomi</taxon>
        <taxon>Actinopterygii</taxon>
        <taxon>Neopterygii</taxon>
        <taxon>Teleostei</taxon>
        <taxon>Neoteleostei</taxon>
        <taxon>Acanthomorphata</taxon>
        <taxon>Carangaria</taxon>
        <taxon>Pleuronectiformes</taxon>
        <taxon>Pleuronectoidei</taxon>
        <taxon>Pleuronectidae</taxon>
        <taxon>Pleuronectes</taxon>
    </lineage>
</organism>
<keyword evidence="3" id="KW-1185">Reference proteome</keyword>